<dbReference type="PANTHER" id="PTHR33121:SF79">
    <property type="entry name" value="CYCLIC DI-GMP PHOSPHODIESTERASE PDED-RELATED"/>
    <property type="match status" value="1"/>
</dbReference>
<comment type="caution">
    <text evidence="2">The sequence shown here is derived from an EMBL/GenBank/DDBJ whole genome shotgun (WGS) entry which is preliminary data.</text>
</comment>
<proteinExistence type="predicted"/>
<dbReference type="InterPro" id="IPR013656">
    <property type="entry name" value="PAS_4"/>
</dbReference>
<name>A0A318GVE4_9BURK</name>
<dbReference type="Gene3D" id="3.30.70.270">
    <property type="match status" value="1"/>
</dbReference>
<evidence type="ECO:0000259" key="1">
    <source>
        <dbReference type="PROSITE" id="PS50887"/>
    </source>
</evidence>
<dbReference type="EMBL" id="QJJS01000021">
    <property type="protein sequence ID" value="PXW93286.1"/>
    <property type="molecule type" value="Genomic_DNA"/>
</dbReference>
<dbReference type="NCBIfam" id="TIGR00254">
    <property type="entry name" value="GGDEF"/>
    <property type="match status" value="1"/>
</dbReference>
<dbReference type="Pfam" id="PF00990">
    <property type="entry name" value="GGDEF"/>
    <property type="match status" value="1"/>
</dbReference>
<dbReference type="CDD" id="cd01949">
    <property type="entry name" value="GGDEF"/>
    <property type="match status" value="1"/>
</dbReference>
<reference evidence="2 3" key="1">
    <citation type="submission" date="2018-05" db="EMBL/GenBank/DDBJ databases">
        <title>Genomic Encyclopedia of Type Strains, Phase IV (KMG-IV): sequencing the most valuable type-strain genomes for metagenomic binning, comparative biology and taxonomic classification.</title>
        <authorList>
            <person name="Goeker M."/>
        </authorList>
    </citation>
    <scope>NUCLEOTIDE SEQUENCE [LARGE SCALE GENOMIC DNA]</scope>
    <source>
        <strain evidence="2 3">DSM 566</strain>
    </source>
</reference>
<dbReference type="InterPro" id="IPR043128">
    <property type="entry name" value="Rev_trsase/Diguanyl_cyclase"/>
</dbReference>
<dbReference type="PANTHER" id="PTHR33121">
    <property type="entry name" value="CYCLIC DI-GMP PHOSPHODIESTERASE PDEF"/>
    <property type="match status" value="1"/>
</dbReference>
<dbReference type="RefSeq" id="WP_110402180.1">
    <property type="nucleotide sequence ID" value="NZ_QJJS01000021.1"/>
</dbReference>
<dbReference type="Pfam" id="PF08448">
    <property type="entry name" value="PAS_4"/>
    <property type="match status" value="1"/>
</dbReference>
<dbReference type="InterPro" id="IPR050706">
    <property type="entry name" value="Cyclic-di-GMP_PDE-like"/>
</dbReference>
<gene>
    <name evidence="2" type="ORF">C7444_12152</name>
</gene>
<dbReference type="OrthoDB" id="8684631at2"/>
<dbReference type="SMART" id="SM00267">
    <property type="entry name" value="GGDEF"/>
    <property type="match status" value="1"/>
</dbReference>
<dbReference type="InterPro" id="IPR029787">
    <property type="entry name" value="Nucleotide_cyclase"/>
</dbReference>
<evidence type="ECO:0000313" key="2">
    <source>
        <dbReference type="EMBL" id="PXW93286.1"/>
    </source>
</evidence>
<dbReference type="SUPFAM" id="SSF55785">
    <property type="entry name" value="PYP-like sensor domain (PAS domain)"/>
    <property type="match status" value="1"/>
</dbReference>
<dbReference type="GO" id="GO:0071111">
    <property type="term" value="F:cyclic-guanylate-specific phosphodiesterase activity"/>
    <property type="evidence" value="ECO:0007669"/>
    <property type="project" value="InterPro"/>
</dbReference>
<keyword evidence="3" id="KW-1185">Reference proteome</keyword>
<dbReference type="Proteomes" id="UP000247811">
    <property type="component" value="Unassembled WGS sequence"/>
</dbReference>
<protein>
    <submittedName>
        <fullName evidence="2">Diguanylate cyclase (GGDEF)-like protein</fullName>
    </submittedName>
</protein>
<dbReference type="InterPro" id="IPR000160">
    <property type="entry name" value="GGDEF_dom"/>
</dbReference>
<dbReference type="SUPFAM" id="SSF55073">
    <property type="entry name" value="Nucleotide cyclase"/>
    <property type="match status" value="1"/>
</dbReference>
<dbReference type="InterPro" id="IPR035965">
    <property type="entry name" value="PAS-like_dom_sf"/>
</dbReference>
<dbReference type="Gene3D" id="3.30.450.20">
    <property type="entry name" value="PAS domain"/>
    <property type="match status" value="1"/>
</dbReference>
<organism evidence="2 3">
    <name type="scientific">Sphaerotilus hippei</name>
    <dbReference type="NCBI Taxonomy" id="744406"/>
    <lineage>
        <taxon>Bacteria</taxon>
        <taxon>Pseudomonadati</taxon>
        <taxon>Pseudomonadota</taxon>
        <taxon>Betaproteobacteria</taxon>
        <taxon>Burkholderiales</taxon>
        <taxon>Sphaerotilaceae</taxon>
        <taxon>Sphaerotilus</taxon>
    </lineage>
</organism>
<feature type="domain" description="GGDEF" evidence="1">
    <location>
        <begin position="189"/>
        <end position="322"/>
    </location>
</feature>
<dbReference type="AlphaFoldDB" id="A0A318GVE4"/>
<evidence type="ECO:0000313" key="3">
    <source>
        <dbReference type="Proteomes" id="UP000247811"/>
    </source>
</evidence>
<sequence>MSTSPVSSDPAALAGGLLALLGVDGALVSVKQADTGAYLWANAAMLAFLGASEPDTLVGRTDLQLLPLVDAQAMKAADLRALAAGQPAADEHRFERGEQALEYRSWRIVLAPEGQGSQLLTVWWDHGQARQSGQRLKAALDQIERQQGEFEQLRRDVAAGVDRPLDLFRREHFEEHLRREVALSQREQREFALLLLSVDRVDRQLATEAPALMPRVAESISQILRGNTRAMDVLAQLGDDRYAVLLSGVGLATAHSRAEHLRRTCATQLVVQSGHSFGFEVSVGVASFPHTADALDALSQAAIRALFDARQRGGNRVALATISLADQQPR</sequence>
<accession>A0A318GVE4</accession>
<dbReference type="PROSITE" id="PS50887">
    <property type="entry name" value="GGDEF"/>
    <property type="match status" value="1"/>
</dbReference>